<reference evidence="3 4" key="1">
    <citation type="submission" date="2019-07" db="EMBL/GenBank/DDBJ databases">
        <title>Georgenia wutianyii sp. nov. and Georgenia *** sp. nov. isolated from plateau pika (Ochotona curzoniae) in the Qinghai-Tibet plateau of China.</title>
        <authorList>
            <person name="Tian Z."/>
        </authorList>
    </citation>
    <scope>NUCLEOTIDE SEQUENCE [LARGE SCALE GENOMIC DNA]</scope>
    <source>
        <strain evidence="3 4">Z446</strain>
    </source>
</reference>
<dbReference type="EMBL" id="VJXR01000002">
    <property type="protein sequence ID" value="TRW47413.1"/>
    <property type="molecule type" value="Genomic_DNA"/>
</dbReference>
<evidence type="ECO:0000313" key="3">
    <source>
        <dbReference type="EMBL" id="TRW47413.1"/>
    </source>
</evidence>
<accession>A0A552WYJ8</accession>
<dbReference type="Proteomes" id="UP000318693">
    <property type="component" value="Unassembled WGS sequence"/>
</dbReference>
<evidence type="ECO:0000259" key="1">
    <source>
        <dbReference type="Pfam" id="PF06114"/>
    </source>
</evidence>
<dbReference type="Pfam" id="PF08401">
    <property type="entry name" value="ArdcN"/>
    <property type="match status" value="1"/>
</dbReference>
<sequence length="350" mass="37502">MYRKSTSGAWKIAAREAKLDEARAKLTDALSALMNGAEFQRAIEFAARFRSHSFNNTLLIWLAHSEAYEAGRVAGPTPTYVAGYRQWQSLGRHVIKGQSGYMILAPVTAKFVSGNPADPGSWRKLERGPGPAAGEAVKSRLVNVRTTYVWDVSQTEGDAIPPLPVPRLLGGQAPEGLWDGLASQVFDHGYRLFQVPDAATLGGANGLTNFTTKVVSIREDMDELARCKTLAHELGHVLQGVNEDGPSHRGIAEVEAESVALMTLAAHGVDSSQYTVPYVAGWAHSIEGRDPLEVVASTASRVRSMAIQVLDGLDTLQIPDGAPPGLQQERLVSQSTGATAAPLSRQAVTL</sequence>
<dbReference type="InterPro" id="IPR010359">
    <property type="entry name" value="IrrE_HExxH"/>
</dbReference>
<organism evidence="3 4">
    <name type="scientific">Georgenia yuyongxinii</name>
    <dbReference type="NCBI Taxonomy" id="2589797"/>
    <lineage>
        <taxon>Bacteria</taxon>
        <taxon>Bacillati</taxon>
        <taxon>Actinomycetota</taxon>
        <taxon>Actinomycetes</taxon>
        <taxon>Micrococcales</taxon>
        <taxon>Bogoriellaceae</taxon>
        <taxon>Georgenia</taxon>
    </lineage>
</organism>
<dbReference type="RefSeq" id="WP_143416688.1">
    <property type="nucleotide sequence ID" value="NZ_VJXR01000002.1"/>
</dbReference>
<feature type="domain" description="N-terminal" evidence="2">
    <location>
        <begin position="42"/>
        <end position="105"/>
    </location>
</feature>
<keyword evidence="4" id="KW-1185">Reference proteome</keyword>
<evidence type="ECO:0000313" key="4">
    <source>
        <dbReference type="Proteomes" id="UP000318693"/>
    </source>
</evidence>
<feature type="domain" description="IrrE N-terminal-like" evidence="1">
    <location>
        <begin position="210"/>
        <end position="260"/>
    </location>
</feature>
<dbReference type="GO" id="GO:0003697">
    <property type="term" value="F:single-stranded DNA binding"/>
    <property type="evidence" value="ECO:0007669"/>
    <property type="project" value="InterPro"/>
</dbReference>
<name>A0A552WYJ8_9MICO</name>
<gene>
    <name evidence="3" type="ORF">FJ693_01020</name>
</gene>
<dbReference type="InterPro" id="IPR013610">
    <property type="entry name" value="ArdC_N"/>
</dbReference>
<evidence type="ECO:0000259" key="2">
    <source>
        <dbReference type="Pfam" id="PF08401"/>
    </source>
</evidence>
<dbReference type="Pfam" id="PF06114">
    <property type="entry name" value="Peptidase_M78"/>
    <property type="match status" value="1"/>
</dbReference>
<dbReference type="AlphaFoldDB" id="A0A552WYJ8"/>
<protein>
    <submittedName>
        <fullName evidence="3">ImmA/IrrE family metallo-endopeptidase</fullName>
    </submittedName>
</protein>
<proteinExistence type="predicted"/>
<comment type="caution">
    <text evidence="3">The sequence shown here is derived from an EMBL/GenBank/DDBJ whole genome shotgun (WGS) entry which is preliminary data.</text>
</comment>